<dbReference type="InterPro" id="IPR000560">
    <property type="entry name" value="His_Pase_clade-2"/>
</dbReference>
<keyword evidence="3" id="KW-1185">Reference proteome</keyword>
<evidence type="ECO:0000313" key="3">
    <source>
        <dbReference type="Proteomes" id="UP000653454"/>
    </source>
</evidence>
<comment type="similarity">
    <text evidence="1">Belongs to the histidine acid phosphatase family.</text>
</comment>
<dbReference type="AlphaFoldDB" id="A0A8S4DMS5"/>
<gene>
    <name evidence="2" type="ORF">PLXY2_LOCUS2359</name>
</gene>
<protein>
    <submittedName>
        <fullName evidence="2">(diamondback moth) hypothetical protein</fullName>
    </submittedName>
</protein>
<comment type="caution">
    <text evidence="2">The sequence shown here is derived from an EMBL/GenBank/DDBJ whole genome shotgun (WGS) entry which is preliminary data.</text>
</comment>
<dbReference type="GO" id="GO:0016791">
    <property type="term" value="F:phosphatase activity"/>
    <property type="evidence" value="ECO:0007669"/>
    <property type="project" value="TreeGrafter"/>
</dbReference>
<name>A0A8S4DMS5_PLUXY</name>
<evidence type="ECO:0000313" key="2">
    <source>
        <dbReference type="EMBL" id="CAG9099882.1"/>
    </source>
</evidence>
<dbReference type="PANTHER" id="PTHR11567:SF205">
    <property type="entry name" value="GH28721P-RELATED"/>
    <property type="match status" value="1"/>
</dbReference>
<proteinExistence type="inferred from homology"/>
<dbReference type="SUPFAM" id="SSF53254">
    <property type="entry name" value="Phosphoglycerate mutase-like"/>
    <property type="match status" value="1"/>
</dbReference>
<sequence>MRTDHTCCCVGALLGISLIAALVAVILTKDSTVEVTVLRQVHVLMSHGERTPSERELAMLGAPPPDHVFVPYGAGAMTNLMSHGERTPSEPELAMLGAPPPDHVFVPYGAGAMTNLMSHGERTPSERELAMLGAPPPDHVFVPYGAGAMTNLMSHGERTPSERELAMLGAPPPDHVFVPYGAGAMTNLMSHGERTPSERELAMLGAPPPDHVFVPYGAGAMTNLMSHGERTPSERELAMLGAPPPDHVFVPYGAGAMTNLMSHGERTPSERELAMLGAPPPDHVFVPYGAGAMTNEGKMLTFEMGALLRKRYNDYLGPYYIPEDSTVIVSDTDLSKMTALLISAGLWPPRAEQQWEANMDWQPIPYTYPAKDEDFLLYEENCPRYAQEKQRILKAYTDEGLLLPYKDFFARIAHLTNTNFSTPEDAYHLNNLFLIQDDIKVPNPKWAKHVKRKLMDIARLEYLMMFQNNLLRKLSGGALLQQIIKEAQSTTFPPSPRFYVRAGTPAAVAALLGACVAAPPRLPDPGAALLLELHERVPQDDEKLIGDGQRLGFKIYYWDDDSAEPRLMEVPGCSAFCPLEKFQELTKYIVSHNYKKDCQLVPTT</sequence>
<accession>A0A8S4DMS5</accession>
<dbReference type="Proteomes" id="UP000653454">
    <property type="component" value="Unassembled WGS sequence"/>
</dbReference>
<dbReference type="InterPro" id="IPR050645">
    <property type="entry name" value="Histidine_acid_phosphatase"/>
</dbReference>
<evidence type="ECO:0000256" key="1">
    <source>
        <dbReference type="ARBA" id="ARBA00005375"/>
    </source>
</evidence>
<dbReference type="InterPro" id="IPR029033">
    <property type="entry name" value="His_PPase_superfam"/>
</dbReference>
<reference evidence="2" key="1">
    <citation type="submission" date="2020-11" db="EMBL/GenBank/DDBJ databases">
        <authorList>
            <person name="Whiteford S."/>
        </authorList>
    </citation>
    <scope>NUCLEOTIDE SEQUENCE</scope>
</reference>
<dbReference type="EMBL" id="CAJHNJ030000005">
    <property type="protein sequence ID" value="CAG9099882.1"/>
    <property type="molecule type" value="Genomic_DNA"/>
</dbReference>
<dbReference type="PANTHER" id="PTHR11567">
    <property type="entry name" value="ACID PHOSPHATASE-RELATED"/>
    <property type="match status" value="1"/>
</dbReference>
<organism evidence="2 3">
    <name type="scientific">Plutella xylostella</name>
    <name type="common">Diamondback moth</name>
    <name type="synonym">Plutella maculipennis</name>
    <dbReference type="NCBI Taxonomy" id="51655"/>
    <lineage>
        <taxon>Eukaryota</taxon>
        <taxon>Metazoa</taxon>
        <taxon>Ecdysozoa</taxon>
        <taxon>Arthropoda</taxon>
        <taxon>Hexapoda</taxon>
        <taxon>Insecta</taxon>
        <taxon>Pterygota</taxon>
        <taxon>Neoptera</taxon>
        <taxon>Endopterygota</taxon>
        <taxon>Lepidoptera</taxon>
        <taxon>Glossata</taxon>
        <taxon>Ditrysia</taxon>
        <taxon>Yponomeutoidea</taxon>
        <taxon>Plutellidae</taxon>
        <taxon>Plutella</taxon>
    </lineage>
</organism>
<dbReference type="Pfam" id="PF00328">
    <property type="entry name" value="His_Phos_2"/>
    <property type="match status" value="1"/>
</dbReference>
<dbReference type="Gene3D" id="3.40.50.1240">
    <property type="entry name" value="Phosphoglycerate mutase-like"/>
    <property type="match status" value="1"/>
</dbReference>